<keyword evidence="1" id="KW-0547">Nucleotide-binding</keyword>
<evidence type="ECO:0000256" key="3">
    <source>
        <dbReference type="ARBA" id="ARBA00022806"/>
    </source>
</evidence>
<dbReference type="Gene3D" id="3.40.50.10810">
    <property type="entry name" value="Tandem AAA-ATPase domain"/>
    <property type="match status" value="1"/>
</dbReference>
<feature type="region of interest" description="Disordered" evidence="5">
    <location>
        <begin position="699"/>
        <end position="725"/>
    </location>
</feature>
<keyword evidence="3" id="KW-0347">Helicase</keyword>
<gene>
    <name evidence="8" type="ORF">EDD34_1602</name>
</gene>
<evidence type="ECO:0000256" key="5">
    <source>
        <dbReference type="SAM" id="MobiDB-lite"/>
    </source>
</evidence>
<dbReference type="SMART" id="SM00487">
    <property type="entry name" value="DEXDc"/>
    <property type="match status" value="1"/>
</dbReference>
<dbReference type="Pfam" id="PF00271">
    <property type="entry name" value="Helicase_C"/>
    <property type="match status" value="1"/>
</dbReference>
<dbReference type="PROSITE" id="PS51192">
    <property type="entry name" value="HELICASE_ATP_BIND_1"/>
    <property type="match status" value="1"/>
</dbReference>
<dbReference type="PANTHER" id="PTHR45766">
    <property type="entry name" value="DNA ANNEALING HELICASE AND ENDONUCLEASE ZRANB3 FAMILY MEMBER"/>
    <property type="match status" value="1"/>
</dbReference>
<evidence type="ECO:0000256" key="1">
    <source>
        <dbReference type="ARBA" id="ARBA00022741"/>
    </source>
</evidence>
<dbReference type="GO" id="GO:0016787">
    <property type="term" value="F:hydrolase activity"/>
    <property type="evidence" value="ECO:0007669"/>
    <property type="project" value="UniProtKB-KW"/>
</dbReference>
<dbReference type="InterPro" id="IPR001650">
    <property type="entry name" value="Helicase_C-like"/>
</dbReference>
<dbReference type="PROSITE" id="PS51194">
    <property type="entry name" value="HELICASE_CTER"/>
    <property type="match status" value="1"/>
</dbReference>
<evidence type="ECO:0000313" key="9">
    <source>
        <dbReference type="Proteomes" id="UP000280501"/>
    </source>
</evidence>
<dbReference type="SUPFAM" id="SSF52540">
    <property type="entry name" value="P-loop containing nucleoside triphosphate hydrolases"/>
    <property type="match status" value="2"/>
</dbReference>
<dbReference type="PANTHER" id="PTHR45766:SF6">
    <property type="entry name" value="SWI_SNF-RELATED MATRIX-ASSOCIATED ACTIN-DEPENDENT REGULATOR OF CHROMATIN SUBFAMILY A-LIKE PROTEIN 1"/>
    <property type="match status" value="1"/>
</dbReference>
<dbReference type="InterPro" id="IPR027417">
    <property type="entry name" value="P-loop_NTPase"/>
</dbReference>
<dbReference type="Proteomes" id="UP000280501">
    <property type="component" value="Unassembled WGS sequence"/>
</dbReference>
<dbReference type="InterPro" id="IPR014001">
    <property type="entry name" value="Helicase_ATP-bd"/>
</dbReference>
<accession>A0A3N4YJS0</accession>
<proteinExistence type="predicted"/>
<evidence type="ECO:0000259" key="7">
    <source>
        <dbReference type="PROSITE" id="PS51194"/>
    </source>
</evidence>
<dbReference type="CDD" id="cd18011">
    <property type="entry name" value="DEXDc_RapA"/>
    <property type="match status" value="1"/>
</dbReference>
<feature type="region of interest" description="Disordered" evidence="5">
    <location>
        <begin position="1"/>
        <end position="20"/>
    </location>
</feature>
<dbReference type="InterPro" id="IPR000330">
    <property type="entry name" value="SNF2_N"/>
</dbReference>
<dbReference type="InterPro" id="IPR038718">
    <property type="entry name" value="SNF2-like_sf"/>
</dbReference>
<organism evidence="8 9">
    <name type="scientific">Myceligenerans xiligouense</name>
    <dbReference type="NCBI Taxonomy" id="253184"/>
    <lineage>
        <taxon>Bacteria</taxon>
        <taxon>Bacillati</taxon>
        <taxon>Actinomycetota</taxon>
        <taxon>Actinomycetes</taxon>
        <taxon>Micrococcales</taxon>
        <taxon>Promicromonosporaceae</taxon>
        <taxon>Myceligenerans</taxon>
    </lineage>
</organism>
<dbReference type="Gene3D" id="3.40.50.300">
    <property type="entry name" value="P-loop containing nucleotide triphosphate hydrolases"/>
    <property type="match status" value="1"/>
</dbReference>
<evidence type="ECO:0000259" key="6">
    <source>
        <dbReference type="PROSITE" id="PS51192"/>
    </source>
</evidence>
<evidence type="ECO:0000256" key="2">
    <source>
        <dbReference type="ARBA" id="ARBA00022801"/>
    </source>
</evidence>
<dbReference type="SMART" id="SM00490">
    <property type="entry name" value="HELICc"/>
    <property type="match status" value="1"/>
</dbReference>
<evidence type="ECO:0000256" key="4">
    <source>
        <dbReference type="ARBA" id="ARBA00022840"/>
    </source>
</evidence>
<dbReference type="AlphaFoldDB" id="A0A3N4YJS0"/>
<evidence type="ECO:0000313" key="8">
    <source>
        <dbReference type="EMBL" id="RPF20993.1"/>
    </source>
</evidence>
<dbReference type="InterPro" id="IPR057342">
    <property type="entry name" value="DEXDc_RapA"/>
</dbReference>
<feature type="domain" description="Helicase C-terminal" evidence="7">
    <location>
        <begin position="477"/>
        <end position="663"/>
    </location>
</feature>
<dbReference type="OrthoDB" id="9814088at2"/>
<dbReference type="RefSeq" id="WP_123814097.1">
    <property type="nucleotide sequence ID" value="NZ_RKQZ01000001.1"/>
</dbReference>
<keyword evidence="9" id="KW-1185">Reference proteome</keyword>
<feature type="domain" description="Helicase ATP-binding" evidence="6">
    <location>
        <begin position="134"/>
        <end position="303"/>
    </location>
</feature>
<dbReference type="EMBL" id="RKQZ01000001">
    <property type="protein sequence ID" value="RPF20993.1"/>
    <property type="molecule type" value="Genomic_DNA"/>
</dbReference>
<reference evidence="8 9" key="1">
    <citation type="submission" date="2018-11" db="EMBL/GenBank/DDBJ databases">
        <title>Sequencing the genomes of 1000 actinobacteria strains.</title>
        <authorList>
            <person name="Klenk H.-P."/>
        </authorList>
    </citation>
    <scope>NUCLEOTIDE SEQUENCE [LARGE SCALE GENOMIC DNA]</scope>
    <source>
        <strain evidence="8 9">DSM 15700</strain>
    </source>
</reference>
<sequence>MPSATETTRVPGVDEPRGFGAAPGATVVVRDEEWLVTRVEPTRDGHNVSVIGLSDLVRDTSATFSTALDDVVVSDPRATDVVADDSPRYRKSRLWLEAMLRKTPIPIADPALTTAHRALADPLPYQLQAVRQALDPDNLRPRILLADAVGLGKTLEIGMILSELVRRGRGERILVVTPKHVLEQMQFELWTRFALPFVRLDSTGIQRIRQKLPANRNPFTYFRRVIISIDTLKSNKYVNHLRNHEWDAVVIDESHNVTNAGTQNARLASLLAERTSALVLASATPHNGDPRSFAALVRMLEPSAVRPDGSLDEDQVRRLIIRRHRHSPDVANAVGSDWAERKEPRNLSVPAAPVEEEIARELEDTWLWPVNGRSPYSGKGGASLFPWTLAKAFLSSPQALLESVNARLTSLAKGREIAAGDQDSLMSQEVSDDGAEPADASGVLVPDAGQATAAEERQALEHLKALAARALAEPSAKYDKLLAELRAIGVGRNSETRAVVFAERVATLGWLQARLAKDLGLKVEKSEISQVEVLHGGLSDVDQQEIVESFKLASSPIRVLVTGDVASEGVNLHSHCHHLFHYDIPWSLIRIEQRNGRIDRYGQKHSPQITTLLLEPRTTRRFGGDLRVLTALVRREHEAHTALGDTASLMGEYSVPAEEKKIAQVLRGAKEVDDVVAPVESVVAADGPAGLLARLMNMGSADEPTSSGDGTTSPDATTTDVTTGGRTGVYDDDLVFLDDALTQVYETPGLEPANGVAWKQFPGTQIASLKPPKDLRQRLEVLPQSYLAARRVNETLRLAASPARGRTELANARTTESTSTWPEAHYLAPLHPVLEWAGDRALAALGRNQVFAVRGDVDSVTVLVQATLTNTRGQVVAASFLTSEHPNPENPGFGLLTVHESVSDAVASLTLSATNTGAIAGARALGGFVRAAVDLAEAQVESHVDAVRDEATDRVKAWTARTRAWRMDASALFSRTVGAARGDLTKRQEGVDAETRLAAEMAPDKTLLRPLLVVVPQELDVEGLGTEDVDTENDGRGER</sequence>
<keyword evidence="2" id="KW-0378">Hydrolase</keyword>
<dbReference type="GO" id="GO:0004386">
    <property type="term" value="F:helicase activity"/>
    <property type="evidence" value="ECO:0007669"/>
    <property type="project" value="UniProtKB-KW"/>
</dbReference>
<dbReference type="GO" id="GO:0005524">
    <property type="term" value="F:ATP binding"/>
    <property type="evidence" value="ECO:0007669"/>
    <property type="project" value="UniProtKB-KW"/>
</dbReference>
<keyword evidence="4" id="KW-0067">ATP-binding</keyword>
<dbReference type="CDD" id="cd18793">
    <property type="entry name" value="SF2_C_SNF"/>
    <property type="match status" value="1"/>
</dbReference>
<name>A0A3N4YJS0_9MICO</name>
<comment type="caution">
    <text evidence="8">The sequence shown here is derived from an EMBL/GenBank/DDBJ whole genome shotgun (WGS) entry which is preliminary data.</text>
</comment>
<dbReference type="Pfam" id="PF00176">
    <property type="entry name" value="SNF2-rel_dom"/>
    <property type="match status" value="1"/>
</dbReference>
<feature type="compositionally biased region" description="Low complexity" evidence="5">
    <location>
        <begin position="705"/>
        <end position="724"/>
    </location>
</feature>
<protein>
    <submittedName>
        <fullName evidence="8">SNF2 domain-containing protein</fullName>
    </submittedName>
</protein>
<dbReference type="InterPro" id="IPR049730">
    <property type="entry name" value="SNF2/RAD54-like_C"/>
</dbReference>